<organism evidence="2 3">
    <name type="scientific">Kytococcus schroeteri</name>
    <dbReference type="NCBI Taxonomy" id="138300"/>
    <lineage>
        <taxon>Bacteria</taxon>
        <taxon>Bacillati</taxon>
        <taxon>Actinomycetota</taxon>
        <taxon>Actinomycetes</taxon>
        <taxon>Micrococcales</taxon>
        <taxon>Kytococcaceae</taxon>
        <taxon>Kytococcus</taxon>
    </lineage>
</organism>
<dbReference type="RefSeq" id="WP_070705743.1">
    <property type="nucleotide sequence ID" value="NZ_JBHLVH010000001.1"/>
</dbReference>
<evidence type="ECO:0000256" key="1">
    <source>
        <dbReference type="SAM" id="SignalP"/>
    </source>
</evidence>
<evidence type="ECO:0000313" key="2">
    <source>
        <dbReference type="EMBL" id="PKZ41771.1"/>
    </source>
</evidence>
<name>A0A2I1PB18_9MICO</name>
<sequence length="236" mass="24559">MNTHTRFTTSLAGLAACSALVLGAGAPTQAAPAQAPAEQVAAAAPSQPAATASPFSVDAAAGKLVPIRQANSQVSTWYDCGPVSLLMSLFDRGVTPEKWSGDPADPTEAVRDMRATMGAAPTGNTNVEQVRNGFAAYGFDTHWVATADEAEAAAREGKTVMVLGDAQVAGKYWQEDLATSESVSHWVVLAGYDKDSGKYTVLDPLSGPDANEPHSVGADWTNQFHDVYGYGAVVVD</sequence>
<dbReference type="Proteomes" id="UP000234206">
    <property type="component" value="Unassembled WGS sequence"/>
</dbReference>
<proteinExistence type="predicted"/>
<evidence type="ECO:0008006" key="4">
    <source>
        <dbReference type="Google" id="ProtNLM"/>
    </source>
</evidence>
<feature type="signal peptide" evidence="1">
    <location>
        <begin position="1"/>
        <end position="30"/>
    </location>
</feature>
<accession>A0A2I1PB18</accession>
<keyword evidence="1" id="KW-0732">Signal</keyword>
<dbReference type="OrthoDB" id="5140456at2"/>
<evidence type="ECO:0000313" key="3">
    <source>
        <dbReference type="Proteomes" id="UP000234206"/>
    </source>
</evidence>
<dbReference type="PROSITE" id="PS51257">
    <property type="entry name" value="PROKAR_LIPOPROTEIN"/>
    <property type="match status" value="1"/>
</dbReference>
<comment type="caution">
    <text evidence="2">The sequence shown here is derived from an EMBL/GenBank/DDBJ whole genome shotgun (WGS) entry which is preliminary data.</text>
</comment>
<dbReference type="Gene3D" id="3.90.70.10">
    <property type="entry name" value="Cysteine proteinases"/>
    <property type="match status" value="1"/>
</dbReference>
<protein>
    <recommendedName>
        <fullName evidence="4">Peptidase C39-like domain-containing protein</fullName>
    </recommendedName>
</protein>
<gene>
    <name evidence="2" type="ORF">CYJ76_05840</name>
</gene>
<feature type="chain" id="PRO_5039648953" description="Peptidase C39-like domain-containing protein" evidence="1">
    <location>
        <begin position="31"/>
        <end position="236"/>
    </location>
</feature>
<reference evidence="2 3" key="1">
    <citation type="submission" date="2017-12" db="EMBL/GenBank/DDBJ databases">
        <title>Phylogenetic diversity of female urinary microbiome.</title>
        <authorList>
            <person name="Thomas-White K."/>
            <person name="Wolfe A.J."/>
        </authorList>
    </citation>
    <scope>NUCLEOTIDE SEQUENCE [LARGE SCALE GENOMIC DNA]</scope>
    <source>
        <strain evidence="2 3">UMB1298</strain>
    </source>
</reference>
<dbReference type="EMBL" id="PKIZ01000009">
    <property type="protein sequence ID" value="PKZ41771.1"/>
    <property type="molecule type" value="Genomic_DNA"/>
</dbReference>
<dbReference type="AlphaFoldDB" id="A0A2I1PB18"/>
<keyword evidence="3" id="KW-1185">Reference proteome</keyword>